<dbReference type="GO" id="GO:0005829">
    <property type="term" value="C:cytosol"/>
    <property type="evidence" value="ECO:0007669"/>
    <property type="project" value="TreeGrafter"/>
</dbReference>
<dbReference type="AlphaFoldDB" id="A0A2K1PZP8"/>
<dbReference type="EC" id="2.7.4.9" evidence="2 12"/>
<evidence type="ECO:0000256" key="9">
    <source>
        <dbReference type="ARBA" id="ARBA00029962"/>
    </source>
</evidence>
<evidence type="ECO:0000256" key="8">
    <source>
        <dbReference type="ARBA" id="ARBA00022840"/>
    </source>
</evidence>
<dbReference type="GO" id="GO:0006233">
    <property type="term" value="P:dTDP biosynthetic process"/>
    <property type="evidence" value="ECO:0007669"/>
    <property type="project" value="InterPro"/>
</dbReference>
<evidence type="ECO:0000256" key="7">
    <source>
        <dbReference type="ARBA" id="ARBA00022777"/>
    </source>
</evidence>
<evidence type="ECO:0000256" key="1">
    <source>
        <dbReference type="ARBA" id="ARBA00009776"/>
    </source>
</evidence>
<evidence type="ECO:0000259" key="13">
    <source>
        <dbReference type="Pfam" id="PF02223"/>
    </source>
</evidence>
<dbReference type="InterPro" id="IPR018094">
    <property type="entry name" value="Thymidylate_kinase"/>
</dbReference>
<name>A0A2K1PZP8_9GAMM</name>
<keyword evidence="5 12" id="KW-0545">Nucleotide biosynthesis</keyword>
<organism evidence="14 15">
    <name type="scientific">Solilutibacter silvestris</name>
    <dbReference type="NCBI Taxonomy" id="1645665"/>
    <lineage>
        <taxon>Bacteria</taxon>
        <taxon>Pseudomonadati</taxon>
        <taxon>Pseudomonadota</taxon>
        <taxon>Gammaproteobacteria</taxon>
        <taxon>Lysobacterales</taxon>
        <taxon>Lysobacteraceae</taxon>
        <taxon>Solilutibacter</taxon>
    </lineage>
</organism>
<reference evidence="14 15" key="1">
    <citation type="submission" date="2017-08" db="EMBL/GenBank/DDBJ databases">
        <title>Lysobacter sylvestris genome.</title>
        <authorList>
            <person name="Zhang D.-C."/>
            <person name="Albuquerque L."/>
            <person name="Franca L."/>
            <person name="Froufe H.J.C."/>
            <person name="Barroso C."/>
            <person name="Egas C."/>
            <person name="Da Costa M."/>
            <person name="Margesin R."/>
        </authorList>
    </citation>
    <scope>NUCLEOTIDE SEQUENCE [LARGE SCALE GENOMIC DNA]</scope>
    <source>
        <strain evidence="14 15">AM20-91</strain>
    </source>
</reference>
<dbReference type="SUPFAM" id="SSF52540">
    <property type="entry name" value="P-loop containing nucleoside triphosphate hydrolases"/>
    <property type="match status" value="1"/>
</dbReference>
<dbReference type="HAMAP" id="MF_00165">
    <property type="entry name" value="Thymidylate_kinase"/>
    <property type="match status" value="1"/>
</dbReference>
<dbReference type="PANTHER" id="PTHR10344">
    <property type="entry name" value="THYMIDYLATE KINASE"/>
    <property type="match status" value="1"/>
</dbReference>
<sequence length="216" mass="23091">MTELAMAPRLITLEGGEGAGKSTVLAALAQALRVHGGEVVTTREPGGTPLAERIRELLLHPDNADAPTAETELLLMFASRAQHVSVVVQPALARGDWVLSDRFTDASFAYQGAGRGVDAATIRQLEARFVGLRPGLTLLLDVPVAVGRARAQGRAAPDRIESEADGFFECVRATYRELAAAEPRRFHVIDASQPAEQVAAAAVAALDRYLQRMDRG</sequence>
<dbReference type="EMBL" id="NPZB01000002">
    <property type="protein sequence ID" value="PNS08260.1"/>
    <property type="molecule type" value="Genomic_DNA"/>
</dbReference>
<evidence type="ECO:0000313" key="14">
    <source>
        <dbReference type="EMBL" id="PNS08260.1"/>
    </source>
</evidence>
<comment type="catalytic activity">
    <reaction evidence="10 12">
        <text>dTMP + ATP = dTDP + ADP</text>
        <dbReference type="Rhea" id="RHEA:13517"/>
        <dbReference type="ChEBI" id="CHEBI:30616"/>
        <dbReference type="ChEBI" id="CHEBI:58369"/>
        <dbReference type="ChEBI" id="CHEBI:63528"/>
        <dbReference type="ChEBI" id="CHEBI:456216"/>
        <dbReference type="EC" id="2.7.4.9"/>
    </reaction>
</comment>
<dbReference type="GO" id="GO:0005524">
    <property type="term" value="F:ATP binding"/>
    <property type="evidence" value="ECO:0007669"/>
    <property type="project" value="UniProtKB-UniRule"/>
</dbReference>
<keyword evidence="15" id="KW-1185">Reference proteome</keyword>
<evidence type="ECO:0000256" key="11">
    <source>
        <dbReference type="ARBA" id="ARBA00057735"/>
    </source>
</evidence>
<dbReference type="GO" id="GO:0004798">
    <property type="term" value="F:dTMP kinase activity"/>
    <property type="evidence" value="ECO:0007669"/>
    <property type="project" value="UniProtKB-UniRule"/>
</dbReference>
<evidence type="ECO:0000256" key="5">
    <source>
        <dbReference type="ARBA" id="ARBA00022727"/>
    </source>
</evidence>
<evidence type="ECO:0000256" key="12">
    <source>
        <dbReference type="HAMAP-Rule" id="MF_00165"/>
    </source>
</evidence>
<gene>
    <name evidence="12" type="primary">tmk</name>
    <name evidence="14" type="ORF">Lysil_2436</name>
</gene>
<evidence type="ECO:0000256" key="10">
    <source>
        <dbReference type="ARBA" id="ARBA00048743"/>
    </source>
</evidence>
<dbReference type="GO" id="GO:0006235">
    <property type="term" value="P:dTTP biosynthetic process"/>
    <property type="evidence" value="ECO:0007669"/>
    <property type="project" value="UniProtKB-UniRule"/>
</dbReference>
<dbReference type="InterPro" id="IPR027417">
    <property type="entry name" value="P-loop_NTPase"/>
</dbReference>
<proteinExistence type="inferred from homology"/>
<dbReference type="GO" id="GO:0006227">
    <property type="term" value="P:dUDP biosynthetic process"/>
    <property type="evidence" value="ECO:0007669"/>
    <property type="project" value="TreeGrafter"/>
</dbReference>
<dbReference type="FunFam" id="3.40.50.300:FF:000225">
    <property type="entry name" value="Thymidylate kinase"/>
    <property type="match status" value="1"/>
</dbReference>
<dbReference type="InterPro" id="IPR039430">
    <property type="entry name" value="Thymidylate_kin-like_dom"/>
</dbReference>
<feature type="domain" description="Thymidylate kinase-like" evidence="13">
    <location>
        <begin position="13"/>
        <end position="200"/>
    </location>
</feature>
<keyword evidence="7 12" id="KW-0418">Kinase</keyword>
<dbReference type="Gene3D" id="3.40.50.300">
    <property type="entry name" value="P-loop containing nucleotide triphosphate hydrolases"/>
    <property type="match status" value="1"/>
</dbReference>
<keyword evidence="8 12" id="KW-0067">ATP-binding</keyword>
<evidence type="ECO:0000313" key="15">
    <source>
        <dbReference type="Proteomes" id="UP000236220"/>
    </source>
</evidence>
<dbReference type="CDD" id="cd01672">
    <property type="entry name" value="TMPK"/>
    <property type="match status" value="1"/>
</dbReference>
<evidence type="ECO:0000256" key="6">
    <source>
        <dbReference type="ARBA" id="ARBA00022741"/>
    </source>
</evidence>
<dbReference type="PANTHER" id="PTHR10344:SF4">
    <property type="entry name" value="UMP-CMP KINASE 2, MITOCHONDRIAL"/>
    <property type="match status" value="1"/>
</dbReference>
<evidence type="ECO:0000256" key="2">
    <source>
        <dbReference type="ARBA" id="ARBA00012980"/>
    </source>
</evidence>
<dbReference type="NCBIfam" id="TIGR00041">
    <property type="entry name" value="DTMP_kinase"/>
    <property type="match status" value="1"/>
</dbReference>
<comment type="caution">
    <text evidence="14">The sequence shown here is derived from an EMBL/GenBank/DDBJ whole genome shotgun (WGS) entry which is preliminary data.</text>
</comment>
<feature type="binding site" evidence="12">
    <location>
        <begin position="15"/>
        <end position="22"/>
    </location>
    <ligand>
        <name>ATP</name>
        <dbReference type="ChEBI" id="CHEBI:30616"/>
    </ligand>
</feature>
<evidence type="ECO:0000256" key="3">
    <source>
        <dbReference type="ARBA" id="ARBA00017144"/>
    </source>
</evidence>
<dbReference type="Proteomes" id="UP000236220">
    <property type="component" value="Unassembled WGS sequence"/>
</dbReference>
<comment type="function">
    <text evidence="11 12">Phosphorylation of dTMP to form dTDP in both de novo and salvage pathways of dTTP synthesis.</text>
</comment>
<accession>A0A2K1PZP8</accession>
<evidence type="ECO:0000256" key="4">
    <source>
        <dbReference type="ARBA" id="ARBA00022679"/>
    </source>
</evidence>
<dbReference type="Pfam" id="PF02223">
    <property type="entry name" value="Thymidylate_kin"/>
    <property type="match status" value="1"/>
</dbReference>
<keyword evidence="6 12" id="KW-0547">Nucleotide-binding</keyword>
<keyword evidence="4 12" id="KW-0808">Transferase</keyword>
<protein>
    <recommendedName>
        <fullName evidence="3 12">Thymidylate kinase</fullName>
        <ecNumber evidence="2 12">2.7.4.9</ecNumber>
    </recommendedName>
    <alternativeName>
        <fullName evidence="9 12">dTMP kinase</fullName>
    </alternativeName>
</protein>
<comment type="similarity">
    <text evidence="1 12">Belongs to the thymidylate kinase family.</text>
</comment>